<dbReference type="Gene3D" id="1.10.1220.10">
    <property type="entry name" value="Met repressor-like"/>
    <property type="match status" value="1"/>
</dbReference>
<gene>
    <name evidence="1" type="ORF">GCM10023318_46290</name>
</gene>
<comment type="caution">
    <text evidence="1">The sequence shown here is derived from an EMBL/GenBank/DDBJ whole genome shotgun (WGS) entry which is preliminary data.</text>
</comment>
<proteinExistence type="predicted"/>
<evidence type="ECO:0000313" key="1">
    <source>
        <dbReference type="EMBL" id="GAA5062534.1"/>
    </source>
</evidence>
<dbReference type="Proteomes" id="UP001500603">
    <property type="component" value="Unassembled WGS sequence"/>
</dbReference>
<evidence type="ECO:0000313" key="2">
    <source>
        <dbReference type="Proteomes" id="UP001500603"/>
    </source>
</evidence>
<sequence>MVESLAQDLSDGQVAVLDRRARARGLSRERYVSQALAELARDRSADDTIVDFLREQGRDLRPEWDREVAALVETYELTADVLDTFGARARAVGSPLCDYVRQQLVRLARRSTVEDAMLELREAQERDPSLDIDMDAVAASMRYVRGE</sequence>
<reference evidence="2" key="1">
    <citation type="journal article" date="2019" name="Int. J. Syst. Evol. Microbiol.">
        <title>The Global Catalogue of Microorganisms (GCM) 10K type strain sequencing project: providing services to taxonomists for standard genome sequencing and annotation.</title>
        <authorList>
            <consortium name="The Broad Institute Genomics Platform"/>
            <consortium name="The Broad Institute Genome Sequencing Center for Infectious Disease"/>
            <person name="Wu L."/>
            <person name="Ma J."/>
        </authorList>
    </citation>
    <scope>NUCLEOTIDE SEQUENCE [LARGE SCALE GENOMIC DNA]</scope>
    <source>
        <strain evidence="2">JCM 18298</strain>
    </source>
</reference>
<organism evidence="1 2">
    <name type="scientific">Nocardia callitridis</name>
    <dbReference type="NCBI Taxonomy" id="648753"/>
    <lineage>
        <taxon>Bacteria</taxon>
        <taxon>Bacillati</taxon>
        <taxon>Actinomycetota</taxon>
        <taxon>Actinomycetes</taxon>
        <taxon>Mycobacteriales</taxon>
        <taxon>Nocardiaceae</taxon>
        <taxon>Nocardia</taxon>
    </lineage>
</organism>
<dbReference type="RefSeq" id="WP_345497843.1">
    <property type="nucleotide sequence ID" value="NZ_BAABJM010000005.1"/>
</dbReference>
<protein>
    <recommendedName>
        <fullName evidence="3">Ribbon-helix-helix protein CopG domain-containing protein</fullName>
    </recommendedName>
</protein>
<dbReference type="EMBL" id="BAABJM010000005">
    <property type="protein sequence ID" value="GAA5062534.1"/>
    <property type="molecule type" value="Genomic_DNA"/>
</dbReference>
<keyword evidence="2" id="KW-1185">Reference proteome</keyword>
<dbReference type="InterPro" id="IPR013321">
    <property type="entry name" value="Arc_rbn_hlx_hlx"/>
</dbReference>
<accession>A0ABP9KRG6</accession>
<evidence type="ECO:0008006" key="3">
    <source>
        <dbReference type="Google" id="ProtNLM"/>
    </source>
</evidence>
<name>A0ABP9KRG6_9NOCA</name>